<dbReference type="PIRSF" id="PIRSF000883">
    <property type="entry name" value="Pesterase_MJ0912"/>
    <property type="match status" value="1"/>
</dbReference>
<accession>A0A521G1L4</accession>
<dbReference type="AlphaFoldDB" id="A0A521G1L4"/>
<dbReference type="Gene3D" id="3.60.21.10">
    <property type="match status" value="1"/>
</dbReference>
<dbReference type="GO" id="GO:0016791">
    <property type="term" value="F:phosphatase activity"/>
    <property type="evidence" value="ECO:0007669"/>
    <property type="project" value="TreeGrafter"/>
</dbReference>
<keyword evidence="5" id="KW-1185">Reference proteome</keyword>
<evidence type="ECO:0000259" key="3">
    <source>
        <dbReference type="Pfam" id="PF12850"/>
    </source>
</evidence>
<evidence type="ECO:0000313" key="4">
    <source>
        <dbReference type="EMBL" id="TAA74878.1"/>
    </source>
</evidence>
<comment type="similarity">
    <text evidence="1 2">Belongs to the metallophosphoesterase superfamily. YfcE family.</text>
</comment>
<dbReference type="InterPro" id="IPR011152">
    <property type="entry name" value="Pesterase_MJ0912"/>
</dbReference>
<reference evidence="4" key="1">
    <citation type="submission" date="2017-07" db="EMBL/GenBank/DDBJ databases">
        <title>The cable genome - Insights into the physiology and evolution of filamentous bacteria capable of sulfide oxidation via long distance electron transfer.</title>
        <authorList>
            <person name="Thorup C."/>
            <person name="Bjerg J.T."/>
            <person name="Schreiber L."/>
            <person name="Nielsen L.P."/>
            <person name="Kjeldsen K.U."/>
            <person name="Boesen T."/>
            <person name="Boggild A."/>
            <person name="Meysman F."/>
            <person name="Geelhoed J."/>
            <person name="Schramm A."/>
        </authorList>
    </citation>
    <scope>NUCLEOTIDE SEQUENCE [LARGE SCALE GENOMIC DNA]</scope>
    <source>
        <strain evidence="4">GS</strain>
    </source>
</reference>
<dbReference type="EMBL" id="NQJD01000015">
    <property type="protein sequence ID" value="TAA74878.1"/>
    <property type="molecule type" value="Genomic_DNA"/>
</dbReference>
<dbReference type="GO" id="GO:0005737">
    <property type="term" value="C:cytoplasm"/>
    <property type="evidence" value="ECO:0007669"/>
    <property type="project" value="TreeGrafter"/>
</dbReference>
<proteinExistence type="inferred from homology"/>
<comment type="caution">
    <text evidence="4">The sequence shown here is derived from an EMBL/GenBank/DDBJ whole genome shotgun (WGS) entry which is preliminary data.</text>
</comment>
<dbReference type="Proteomes" id="UP000316238">
    <property type="component" value="Unassembled WGS sequence"/>
</dbReference>
<protein>
    <recommendedName>
        <fullName evidence="2">Phosphoesterase</fullName>
        <ecNumber evidence="2">3.1.4.-</ecNumber>
    </recommendedName>
</protein>
<dbReference type="SUPFAM" id="SSF56300">
    <property type="entry name" value="Metallo-dependent phosphatases"/>
    <property type="match status" value="1"/>
</dbReference>
<organism evidence="4 5">
    <name type="scientific">Candidatus Electronema aureum</name>
    <dbReference type="NCBI Taxonomy" id="2005002"/>
    <lineage>
        <taxon>Bacteria</taxon>
        <taxon>Pseudomonadati</taxon>
        <taxon>Thermodesulfobacteriota</taxon>
        <taxon>Desulfobulbia</taxon>
        <taxon>Desulfobulbales</taxon>
        <taxon>Desulfobulbaceae</taxon>
        <taxon>Candidatus Electronema</taxon>
    </lineage>
</organism>
<dbReference type="PANTHER" id="PTHR42850:SF2">
    <property type="entry name" value="BLL5683 PROTEIN"/>
    <property type="match status" value="1"/>
</dbReference>
<dbReference type="InterPro" id="IPR029052">
    <property type="entry name" value="Metallo-depent_PP-like"/>
</dbReference>
<dbReference type="Pfam" id="PF12850">
    <property type="entry name" value="Metallophos_2"/>
    <property type="match status" value="1"/>
</dbReference>
<evidence type="ECO:0000256" key="1">
    <source>
        <dbReference type="ARBA" id="ARBA00008950"/>
    </source>
</evidence>
<dbReference type="InterPro" id="IPR050126">
    <property type="entry name" value="Ap4A_hydrolase"/>
</dbReference>
<name>A0A521G1L4_9BACT</name>
<gene>
    <name evidence="4" type="ORF">CDV28_11511</name>
</gene>
<comment type="cofactor">
    <cofactor evidence="2">
        <name>a divalent metal cation</name>
        <dbReference type="ChEBI" id="CHEBI:60240"/>
    </cofactor>
</comment>
<dbReference type="InterPro" id="IPR024654">
    <property type="entry name" value="Calcineurin-like_PHP_lpxH"/>
</dbReference>
<evidence type="ECO:0000256" key="2">
    <source>
        <dbReference type="RuleBase" id="RU362039"/>
    </source>
</evidence>
<sequence length="239" mass="26759">MSRILLLSDIHGNWPALLAVATQVDLSRVDQIINCGDSTVYAPFANQVLDWLADHRALSILGNTDSKVVKLLNGKAFKKPSSAEKRIMYTHTAETLIRRNKQRLLAMEKQGRLQVKKHRIAFFHGSPDKQSEFLCISTPDQRFHELANSTEAEIIITGHSHEPYHKIIGDVHFLNPGSVGRMSDGNPAASYAVLELEKKNVRAEFYRCVYEVETVAQGLAQAGLPAIYADMYCKGRKLN</sequence>
<feature type="domain" description="Calcineurin-like phosphoesterase" evidence="3">
    <location>
        <begin position="3"/>
        <end position="198"/>
    </location>
</feature>
<dbReference type="NCBIfam" id="TIGR00040">
    <property type="entry name" value="yfcE"/>
    <property type="match status" value="1"/>
</dbReference>
<dbReference type="GO" id="GO:0046872">
    <property type="term" value="F:metal ion binding"/>
    <property type="evidence" value="ECO:0007669"/>
    <property type="project" value="UniProtKB-KW"/>
</dbReference>
<keyword evidence="2" id="KW-0479">Metal-binding</keyword>
<dbReference type="PANTHER" id="PTHR42850">
    <property type="entry name" value="METALLOPHOSPHOESTERASE"/>
    <property type="match status" value="1"/>
</dbReference>
<dbReference type="InterPro" id="IPR000979">
    <property type="entry name" value="Phosphodiesterase_MJ0936/Vps29"/>
</dbReference>
<dbReference type="EC" id="3.1.4.-" evidence="2"/>
<evidence type="ECO:0000313" key="5">
    <source>
        <dbReference type="Proteomes" id="UP000316238"/>
    </source>
</evidence>